<dbReference type="InterPro" id="IPR000838">
    <property type="entry name" value="RNA_pol_sigma70_ECF_CS"/>
</dbReference>
<protein>
    <recommendedName>
        <fullName evidence="6">RNA polymerase sigma factor</fullName>
    </recommendedName>
</protein>
<dbReference type="Pfam" id="PF08281">
    <property type="entry name" value="Sigma70_r4_2"/>
    <property type="match status" value="1"/>
</dbReference>
<dbReference type="EMBL" id="RKHJ01000001">
    <property type="protein sequence ID" value="ROR67407.1"/>
    <property type="molecule type" value="Genomic_DNA"/>
</dbReference>
<feature type="domain" description="RNA polymerase sigma-70 region 2" evidence="7">
    <location>
        <begin position="29"/>
        <end position="90"/>
    </location>
</feature>
<dbReference type="GO" id="GO:0003677">
    <property type="term" value="F:DNA binding"/>
    <property type="evidence" value="ECO:0007669"/>
    <property type="project" value="UniProtKB-KW"/>
</dbReference>
<dbReference type="InterPro" id="IPR013325">
    <property type="entry name" value="RNA_pol_sigma_r2"/>
</dbReference>
<keyword evidence="5 6" id="KW-0804">Transcription</keyword>
<sequence>MQPSLERHLELAGTGDVRAFATVFDLTSTRVLGTILRVLLDRAQAEEVAQDVFVEAWRSAGRFDPARGSATSWLLRIAHARAVDRVRATQAQRDRGLLPAARDSAGSEVSVQEQVERSGDAARVREALAQLSDVQREAIVLACFGGMTQTEIAEHQGVPLDTVQAHLRDGMRRLRRASAAPLPGRDPGALSA</sequence>
<dbReference type="AlphaFoldDB" id="A0A3N2AWK8"/>
<evidence type="ECO:0000313" key="9">
    <source>
        <dbReference type="EMBL" id="ROR67407.1"/>
    </source>
</evidence>
<evidence type="ECO:0000259" key="8">
    <source>
        <dbReference type="Pfam" id="PF08281"/>
    </source>
</evidence>
<keyword evidence="10" id="KW-1185">Reference proteome</keyword>
<proteinExistence type="inferred from homology"/>
<dbReference type="OrthoDB" id="9784272at2"/>
<feature type="domain" description="RNA polymerase sigma factor 70 region 4 type 2" evidence="8">
    <location>
        <begin position="123"/>
        <end position="174"/>
    </location>
</feature>
<dbReference type="Proteomes" id="UP000275456">
    <property type="component" value="Unassembled WGS sequence"/>
</dbReference>
<accession>A0A3N2AWK8</accession>
<dbReference type="PROSITE" id="PS01063">
    <property type="entry name" value="SIGMA70_ECF"/>
    <property type="match status" value="1"/>
</dbReference>
<dbReference type="Pfam" id="PF04542">
    <property type="entry name" value="Sigma70_r2"/>
    <property type="match status" value="1"/>
</dbReference>
<dbReference type="GO" id="GO:0016987">
    <property type="term" value="F:sigma factor activity"/>
    <property type="evidence" value="ECO:0007669"/>
    <property type="project" value="UniProtKB-KW"/>
</dbReference>
<dbReference type="PANTHER" id="PTHR43133:SF66">
    <property type="entry name" value="ECF RNA POLYMERASE SIGMA FACTOR SIGK"/>
    <property type="match status" value="1"/>
</dbReference>
<dbReference type="GO" id="GO:0006352">
    <property type="term" value="P:DNA-templated transcription initiation"/>
    <property type="evidence" value="ECO:0007669"/>
    <property type="project" value="InterPro"/>
</dbReference>
<dbReference type="RefSeq" id="WP_123698273.1">
    <property type="nucleotide sequence ID" value="NZ_RKHJ01000001.1"/>
</dbReference>
<comment type="similarity">
    <text evidence="1 6">Belongs to the sigma-70 factor family. ECF subfamily.</text>
</comment>
<dbReference type="GO" id="GO:0006950">
    <property type="term" value="P:response to stress"/>
    <property type="evidence" value="ECO:0007669"/>
    <property type="project" value="UniProtKB-ARBA"/>
</dbReference>
<dbReference type="InterPro" id="IPR036388">
    <property type="entry name" value="WH-like_DNA-bd_sf"/>
</dbReference>
<dbReference type="InterPro" id="IPR007627">
    <property type="entry name" value="RNA_pol_sigma70_r2"/>
</dbReference>
<dbReference type="SUPFAM" id="SSF88659">
    <property type="entry name" value="Sigma3 and sigma4 domains of RNA polymerase sigma factors"/>
    <property type="match status" value="1"/>
</dbReference>
<evidence type="ECO:0000256" key="4">
    <source>
        <dbReference type="ARBA" id="ARBA00023125"/>
    </source>
</evidence>
<keyword evidence="3 6" id="KW-0731">Sigma factor</keyword>
<evidence type="ECO:0000256" key="1">
    <source>
        <dbReference type="ARBA" id="ARBA00010641"/>
    </source>
</evidence>
<dbReference type="PANTHER" id="PTHR43133">
    <property type="entry name" value="RNA POLYMERASE ECF-TYPE SIGMA FACTO"/>
    <property type="match status" value="1"/>
</dbReference>
<evidence type="ECO:0000256" key="3">
    <source>
        <dbReference type="ARBA" id="ARBA00023082"/>
    </source>
</evidence>
<keyword evidence="4 6" id="KW-0238">DNA-binding</keyword>
<evidence type="ECO:0000256" key="2">
    <source>
        <dbReference type="ARBA" id="ARBA00023015"/>
    </source>
</evidence>
<dbReference type="InterPro" id="IPR014284">
    <property type="entry name" value="RNA_pol_sigma-70_dom"/>
</dbReference>
<comment type="caution">
    <text evidence="9">The sequence shown here is derived from an EMBL/GenBank/DDBJ whole genome shotgun (WGS) entry which is preliminary data.</text>
</comment>
<dbReference type="SUPFAM" id="SSF88946">
    <property type="entry name" value="Sigma2 domain of RNA polymerase sigma factors"/>
    <property type="match status" value="1"/>
</dbReference>
<evidence type="ECO:0000313" key="10">
    <source>
        <dbReference type="Proteomes" id="UP000275456"/>
    </source>
</evidence>
<organism evidence="9 10">
    <name type="scientific">Agrococcus jenensis</name>
    <dbReference type="NCBI Taxonomy" id="46353"/>
    <lineage>
        <taxon>Bacteria</taxon>
        <taxon>Bacillati</taxon>
        <taxon>Actinomycetota</taxon>
        <taxon>Actinomycetes</taxon>
        <taxon>Micrococcales</taxon>
        <taxon>Microbacteriaceae</taxon>
        <taxon>Agrococcus</taxon>
    </lineage>
</organism>
<evidence type="ECO:0000256" key="6">
    <source>
        <dbReference type="RuleBase" id="RU000716"/>
    </source>
</evidence>
<dbReference type="InterPro" id="IPR013249">
    <property type="entry name" value="RNA_pol_sigma70_r4_t2"/>
</dbReference>
<evidence type="ECO:0000256" key="5">
    <source>
        <dbReference type="ARBA" id="ARBA00023163"/>
    </source>
</evidence>
<dbReference type="Gene3D" id="1.10.1740.10">
    <property type="match status" value="1"/>
</dbReference>
<dbReference type="CDD" id="cd06171">
    <property type="entry name" value="Sigma70_r4"/>
    <property type="match status" value="1"/>
</dbReference>
<keyword evidence="2 6" id="KW-0805">Transcription regulation</keyword>
<dbReference type="Gene3D" id="1.10.10.10">
    <property type="entry name" value="Winged helix-like DNA-binding domain superfamily/Winged helix DNA-binding domain"/>
    <property type="match status" value="1"/>
</dbReference>
<dbReference type="InterPro" id="IPR039425">
    <property type="entry name" value="RNA_pol_sigma-70-like"/>
</dbReference>
<reference evidence="9 10" key="1">
    <citation type="submission" date="2018-11" db="EMBL/GenBank/DDBJ databases">
        <title>Sequencing the genomes of 1000 actinobacteria strains.</title>
        <authorList>
            <person name="Klenk H.-P."/>
        </authorList>
    </citation>
    <scope>NUCLEOTIDE SEQUENCE [LARGE SCALE GENOMIC DNA]</scope>
    <source>
        <strain evidence="9 10">DSM 9580</strain>
    </source>
</reference>
<dbReference type="InterPro" id="IPR013324">
    <property type="entry name" value="RNA_pol_sigma_r3/r4-like"/>
</dbReference>
<name>A0A3N2AWK8_9MICO</name>
<evidence type="ECO:0000259" key="7">
    <source>
        <dbReference type="Pfam" id="PF04542"/>
    </source>
</evidence>
<gene>
    <name evidence="9" type="ORF">EDD26_2819</name>
</gene>
<dbReference type="NCBIfam" id="TIGR02937">
    <property type="entry name" value="sigma70-ECF"/>
    <property type="match status" value="1"/>
</dbReference>